<evidence type="ECO:0000313" key="2">
    <source>
        <dbReference type="Proteomes" id="UP000076603"/>
    </source>
</evidence>
<gene>
    <name evidence="1" type="ORF">CLMAG_34710</name>
</gene>
<keyword evidence="2" id="KW-1185">Reference proteome</keyword>
<accession>A0A161YM46</accession>
<name>A0A161YM46_9CLOT</name>
<evidence type="ECO:0000313" key="1">
    <source>
        <dbReference type="EMBL" id="KZL91712.1"/>
    </source>
</evidence>
<comment type="caution">
    <text evidence="1">The sequence shown here is derived from an EMBL/GenBank/DDBJ whole genome shotgun (WGS) entry which is preliminary data.</text>
</comment>
<dbReference type="SUPFAM" id="SSF101386">
    <property type="entry name" value="all-alpha NTP pyrophosphatases"/>
    <property type="match status" value="1"/>
</dbReference>
<evidence type="ECO:0008006" key="3">
    <source>
        <dbReference type="Google" id="ProtNLM"/>
    </source>
</evidence>
<sequence length="111" mass="13043">MESMKDVNFSEAVERSIEIRKLYHSLELLYHKKEWTVEEDALAFLTDAGLVGRLTMSQQGRWPMNGETESELEHKLAECIWWLIILAERMNIDISEALEKFLSKTEKLLKE</sequence>
<reference evidence="1 2" key="1">
    <citation type="submission" date="2016-04" db="EMBL/GenBank/DDBJ databases">
        <title>Genome sequence of Clostridium magnum DSM 2767.</title>
        <authorList>
            <person name="Poehlein A."/>
            <person name="Uhlig R."/>
            <person name="Fischer R."/>
            <person name="Bahl H."/>
            <person name="Daniel R."/>
        </authorList>
    </citation>
    <scope>NUCLEOTIDE SEQUENCE [LARGE SCALE GENOMIC DNA]</scope>
    <source>
        <strain evidence="1 2">DSM 2767</strain>
    </source>
</reference>
<dbReference type="AlphaFoldDB" id="A0A161YM46"/>
<dbReference type="Gene3D" id="1.10.287.1080">
    <property type="entry name" value="MazG-like"/>
    <property type="match status" value="1"/>
</dbReference>
<dbReference type="PATRIC" id="fig|1121326.3.peg.3511"/>
<dbReference type="STRING" id="1121326.CLMAG_34710"/>
<dbReference type="Proteomes" id="UP000076603">
    <property type="component" value="Unassembled WGS sequence"/>
</dbReference>
<dbReference type="EMBL" id="LWAE01000003">
    <property type="protein sequence ID" value="KZL91712.1"/>
    <property type="molecule type" value="Genomic_DNA"/>
</dbReference>
<protein>
    <recommendedName>
        <fullName evidence="3">30S ribosomal protein S15</fullName>
    </recommendedName>
</protein>
<organism evidence="1 2">
    <name type="scientific">Clostridium magnum DSM 2767</name>
    <dbReference type="NCBI Taxonomy" id="1121326"/>
    <lineage>
        <taxon>Bacteria</taxon>
        <taxon>Bacillati</taxon>
        <taxon>Bacillota</taxon>
        <taxon>Clostridia</taxon>
        <taxon>Eubacteriales</taxon>
        <taxon>Clostridiaceae</taxon>
        <taxon>Clostridium</taxon>
    </lineage>
</organism>
<proteinExistence type="predicted"/>
<dbReference type="CDD" id="cd11543">
    <property type="entry name" value="NTP-PPase_u6"/>
    <property type="match status" value="1"/>
</dbReference>